<name>A0ABR9UY93_9CHRO</name>
<protein>
    <submittedName>
        <fullName evidence="1">Uncharacterized protein</fullName>
    </submittedName>
</protein>
<reference evidence="1 2" key="1">
    <citation type="submission" date="2020-10" db="EMBL/GenBank/DDBJ databases">
        <authorList>
            <person name="Castelo-Branco R."/>
            <person name="Eusebio N."/>
            <person name="Adriana R."/>
            <person name="Vieira A."/>
            <person name="Brugerolle De Fraissinette N."/>
            <person name="Rezende De Castro R."/>
            <person name="Schneider M.P."/>
            <person name="Vasconcelos V."/>
            <person name="Leao P.N."/>
        </authorList>
    </citation>
    <scope>NUCLEOTIDE SEQUENCE [LARGE SCALE GENOMIC DNA]</scope>
    <source>
        <strain evidence="1 2">LEGE 06123</strain>
    </source>
</reference>
<comment type="caution">
    <text evidence="1">The sequence shown here is derived from an EMBL/GenBank/DDBJ whole genome shotgun (WGS) entry which is preliminary data.</text>
</comment>
<sequence length="145" mass="15556">MPNIKALDKDNSEIEIAADGDGSAANPFITYHKVVNLPASMATNEAVQAVKDRLPIVATNSNVTTVAATNSLTVLLAANQNRLGAAFYNLSPEKLYLKLGDEVSDTSFSVLLNADDYYELPFRYIGIVTGVWVAAVGNCLVTELF</sequence>
<dbReference type="RefSeq" id="WP_193934646.1">
    <property type="nucleotide sequence ID" value="NZ_CAWPMZ010000133.1"/>
</dbReference>
<keyword evidence="2" id="KW-1185">Reference proteome</keyword>
<evidence type="ECO:0000313" key="1">
    <source>
        <dbReference type="EMBL" id="MBE9193256.1"/>
    </source>
</evidence>
<gene>
    <name evidence="1" type="ORF">IQ230_23500</name>
</gene>
<dbReference type="EMBL" id="JADEWN010000084">
    <property type="protein sequence ID" value="MBE9193256.1"/>
    <property type="molecule type" value="Genomic_DNA"/>
</dbReference>
<evidence type="ECO:0000313" key="2">
    <source>
        <dbReference type="Proteomes" id="UP000651156"/>
    </source>
</evidence>
<dbReference type="Proteomes" id="UP000651156">
    <property type="component" value="Unassembled WGS sequence"/>
</dbReference>
<organism evidence="1 2">
    <name type="scientific">Gloeocapsopsis crepidinum LEGE 06123</name>
    <dbReference type="NCBI Taxonomy" id="588587"/>
    <lineage>
        <taxon>Bacteria</taxon>
        <taxon>Bacillati</taxon>
        <taxon>Cyanobacteriota</taxon>
        <taxon>Cyanophyceae</taxon>
        <taxon>Oscillatoriophycideae</taxon>
        <taxon>Chroococcales</taxon>
        <taxon>Chroococcaceae</taxon>
        <taxon>Gloeocapsopsis</taxon>
    </lineage>
</organism>
<accession>A0ABR9UY93</accession>
<proteinExistence type="predicted"/>